<feature type="domain" description="Clp ATPase C-terminal" evidence="6">
    <location>
        <begin position="320"/>
        <end position="406"/>
    </location>
</feature>
<dbReference type="InterPro" id="IPR050052">
    <property type="entry name" value="ATP-dep_Clp_protease_ClpX"/>
</dbReference>
<dbReference type="GO" id="GO:0051603">
    <property type="term" value="P:proteolysis involved in protein catabolic process"/>
    <property type="evidence" value="ECO:0007669"/>
    <property type="project" value="TreeGrafter"/>
</dbReference>
<dbReference type="Pfam" id="PF07724">
    <property type="entry name" value="AAA_2"/>
    <property type="match status" value="1"/>
</dbReference>
<dbReference type="InterPro" id="IPR019489">
    <property type="entry name" value="Clp_ATPase_C"/>
</dbReference>
<feature type="domain" description="AAA+ ATPase" evidence="5">
    <location>
        <begin position="107"/>
        <end position="278"/>
    </location>
</feature>
<feature type="region of interest" description="Disordered" evidence="4">
    <location>
        <begin position="24"/>
        <end position="53"/>
    </location>
</feature>
<evidence type="ECO:0000256" key="3">
    <source>
        <dbReference type="ARBA" id="ARBA00023186"/>
    </source>
</evidence>
<evidence type="ECO:0000313" key="7">
    <source>
        <dbReference type="EMBL" id="OGW95376.1"/>
    </source>
</evidence>
<keyword evidence="3" id="KW-0143">Chaperone</keyword>
<sequence>MADEHKDNKDFEKTQKDLAEMVQKLMQEVTPRINPAAEPKQPETDEEQKKKRDKILEFNLKPKDVKKYLDRFVIKQEDAKRVLSTAICDHYNHIRLSKNGKGLKNYMKQNILILGPTGVGKTYLIRHLADLIGVPFVKADATKFSETGYVGGDVDDLIRDLVHKANGDIELAQYGIIYMDEIDKITSAPNAQGRDVSGAGVQRNLLKIMEETEIPLRNPQDIQSQLQGMLDFQRSGKIQKPMVNTKHILFIGSGACDGLRPIIEKRLKESHIGFGSQPKKTDSASASNILKEAKTQDFTEFGFESEFIGRLPIRVVCDPLNEEDLYQILTACEESILAQYLSSFSAYDISIHPQEKALWEISKFAAREKTGARGLFTICERVFRDLKYELPSSNIREFTLNPEMVLNPKSTVQELLKEERKIRTDQILRSIDRFEEIFAQRTNVLIGFDLSARETIEEKVLSEEHDAEKWLANLLSNYEYGLKLIQNRKPREKFILTKDVIQNPNGTLDEWIKEAYDK</sequence>
<dbReference type="PANTHER" id="PTHR48102">
    <property type="entry name" value="ATP-DEPENDENT CLP PROTEASE ATP-BINDING SUBUNIT CLPX-LIKE, MITOCHONDRIAL-RELATED"/>
    <property type="match status" value="1"/>
</dbReference>
<dbReference type="SMART" id="SM00382">
    <property type="entry name" value="AAA"/>
    <property type="match status" value="1"/>
</dbReference>
<evidence type="ECO:0008006" key="9">
    <source>
        <dbReference type="Google" id="ProtNLM"/>
    </source>
</evidence>
<name>A0A1G1KR20_9BACT</name>
<dbReference type="AlphaFoldDB" id="A0A1G1KR20"/>
<dbReference type="InterPro" id="IPR027417">
    <property type="entry name" value="P-loop_NTPase"/>
</dbReference>
<organism evidence="7 8">
    <name type="scientific">Candidatus Danuiimicrobium aquiferis</name>
    <dbReference type="NCBI Taxonomy" id="1801832"/>
    <lineage>
        <taxon>Bacteria</taxon>
        <taxon>Pseudomonadati</taxon>
        <taxon>Candidatus Omnitrophota</taxon>
        <taxon>Candidatus Danuiimicrobium</taxon>
    </lineage>
</organism>
<evidence type="ECO:0000259" key="6">
    <source>
        <dbReference type="SMART" id="SM01086"/>
    </source>
</evidence>
<dbReference type="GO" id="GO:0005524">
    <property type="term" value="F:ATP binding"/>
    <property type="evidence" value="ECO:0007669"/>
    <property type="project" value="UniProtKB-KW"/>
</dbReference>
<dbReference type="Gene3D" id="3.40.50.300">
    <property type="entry name" value="P-loop containing nucleotide triphosphate hydrolases"/>
    <property type="match status" value="1"/>
</dbReference>
<evidence type="ECO:0000256" key="2">
    <source>
        <dbReference type="ARBA" id="ARBA00022840"/>
    </source>
</evidence>
<dbReference type="SMART" id="SM01086">
    <property type="entry name" value="ClpB_D2-small"/>
    <property type="match status" value="1"/>
</dbReference>
<dbReference type="SUPFAM" id="SSF52540">
    <property type="entry name" value="P-loop containing nucleoside triphosphate hydrolases"/>
    <property type="match status" value="1"/>
</dbReference>
<evidence type="ECO:0000256" key="4">
    <source>
        <dbReference type="SAM" id="MobiDB-lite"/>
    </source>
</evidence>
<dbReference type="GO" id="GO:0016887">
    <property type="term" value="F:ATP hydrolysis activity"/>
    <property type="evidence" value="ECO:0007669"/>
    <property type="project" value="InterPro"/>
</dbReference>
<dbReference type="PANTHER" id="PTHR48102:SF7">
    <property type="entry name" value="ATP-DEPENDENT CLP PROTEASE ATP-BINDING SUBUNIT CLPX-LIKE, MITOCHONDRIAL"/>
    <property type="match status" value="1"/>
</dbReference>
<gene>
    <name evidence="7" type="ORF">A3G33_06205</name>
</gene>
<dbReference type="InterPro" id="IPR003959">
    <property type="entry name" value="ATPase_AAA_core"/>
</dbReference>
<keyword evidence="1" id="KW-0547">Nucleotide-binding</keyword>
<dbReference type="InterPro" id="IPR003593">
    <property type="entry name" value="AAA+_ATPase"/>
</dbReference>
<comment type="caution">
    <text evidence="7">The sequence shown here is derived from an EMBL/GenBank/DDBJ whole genome shotgun (WGS) entry which is preliminary data.</text>
</comment>
<accession>A0A1G1KR20</accession>
<dbReference type="Gene3D" id="1.10.8.60">
    <property type="match status" value="1"/>
</dbReference>
<evidence type="ECO:0000259" key="5">
    <source>
        <dbReference type="SMART" id="SM00382"/>
    </source>
</evidence>
<reference evidence="7 8" key="1">
    <citation type="journal article" date="2016" name="Nat. Commun.">
        <title>Thousands of microbial genomes shed light on interconnected biogeochemical processes in an aquifer system.</title>
        <authorList>
            <person name="Anantharaman K."/>
            <person name="Brown C.T."/>
            <person name="Hug L.A."/>
            <person name="Sharon I."/>
            <person name="Castelle C.J."/>
            <person name="Probst A.J."/>
            <person name="Thomas B.C."/>
            <person name="Singh A."/>
            <person name="Wilkins M.J."/>
            <person name="Karaoz U."/>
            <person name="Brodie E.L."/>
            <person name="Williams K.H."/>
            <person name="Hubbard S.S."/>
            <person name="Banfield J.F."/>
        </authorList>
    </citation>
    <scope>NUCLEOTIDE SEQUENCE [LARGE SCALE GENOMIC DNA]</scope>
</reference>
<protein>
    <recommendedName>
        <fullName evidence="9">ATP-dependent protease</fullName>
    </recommendedName>
</protein>
<dbReference type="Proteomes" id="UP000178187">
    <property type="component" value="Unassembled WGS sequence"/>
</dbReference>
<evidence type="ECO:0000256" key="1">
    <source>
        <dbReference type="ARBA" id="ARBA00022741"/>
    </source>
</evidence>
<feature type="compositionally biased region" description="Basic and acidic residues" evidence="4">
    <location>
        <begin position="40"/>
        <end position="53"/>
    </location>
</feature>
<dbReference type="EMBL" id="MHFR01000064">
    <property type="protein sequence ID" value="OGW95376.1"/>
    <property type="molecule type" value="Genomic_DNA"/>
</dbReference>
<proteinExistence type="predicted"/>
<evidence type="ECO:0000313" key="8">
    <source>
        <dbReference type="Proteomes" id="UP000178187"/>
    </source>
</evidence>
<keyword evidence="2" id="KW-0067">ATP-binding</keyword>